<organism evidence="9 10">
    <name type="scientific">Marinobacter vinifirmus</name>
    <dbReference type="NCBI Taxonomy" id="355591"/>
    <lineage>
        <taxon>Bacteria</taxon>
        <taxon>Pseudomonadati</taxon>
        <taxon>Pseudomonadota</taxon>
        <taxon>Gammaproteobacteria</taxon>
        <taxon>Pseudomonadales</taxon>
        <taxon>Marinobacteraceae</taxon>
        <taxon>Marinobacter</taxon>
    </lineage>
</organism>
<accession>A0A7Z1DS63</accession>
<keyword evidence="10" id="KW-1185">Reference proteome</keyword>
<dbReference type="GO" id="GO:0006457">
    <property type="term" value="P:protein folding"/>
    <property type="evidence" value="ECO:0007669"/>
    <property type="project" value="UniProtKB-UniRule"/>
</dbReference>
<gene>
    <name evidence="7" type="primary">surA</name>
    <name evidence="9" type="ORF">B9Q17_10265</name>
</gene>
<dbReference type="InterPro" id="IPR023034">
    <property type="entry name" value="PPIase_SurA"/>
</dbReference>
<comment type="function">
    <text evidence="7">Chaperone involved in the correct folding and assembly of outer membrane proteins. Recognizes specific patterns of aromatic residues and the orientation of their side chains, which are found more frequently in integral outer membrane proteins. May act in both early periplasmic and late outer membrane-associated steps of protein maturation.</text>
</comment>
<evidence type="ECO:0000256" key="2">
    <source>
        <dbReference type="ARBA" id="ARBA00022737"/>
    </source>
</evidence>
<feature type="domain" description="PpiC" evidence="8">
    <location>
        <begin position="177"/>
        <end position="278"/>
    </location>
</feature>
<dbReference type="Pfam" id="PF09312">
    <property type="entry name" value="SurA_N"/>
    <property type="match status" value="1"/>
</dbReference>
<dbReference type="RefSeq" id="WP_094625825.1">
    <property type="nucleotide sequence ID" value="NZ_NEFY01000017.1"/>
</dbReference>
<dbReference type="PANTHER" id="PTHR47637:SF1">
    <property type="entry name" value="CHAPERONE SURA"/>
    <property type="match status" value="1"/>
</dbReference>
<evidence type="ECO:0000256" key="6">
    <source>
        <dbReference type="ARBA" id="ARBA00023235"/>
    </source>
</evidence>
<dbReference type="HAMAP" id="MF_01183">
    <property type="entry name" value="Chaperone_SurA"/>
    <property type="match status" value="1"/>
</dbReference>
<dbReference type="Pfam" id="PF13616">
    <property type="entry name" value="Rotamase_3"/>
    <property type="match status" value="1"/>
</dbReference>
<dbReference type="InterPro" id="IPR027304">
    <property type="entry name" value="Trigger_fact/SurA_dom_sf"/>
</dbReference>
<name>A0A7Z1DS63_9GAMM</name>
<evidence type="ECO:0000256" key="1">
    <source>
        <dbReference type="ARBA" id="ARBA00022729"/>
    </source>
</evidence>
<dbReference type="Proteomes" id="UP000216984">
    <property type="component" value="Unassembled WGS sequence"/>
</dbReference>
<evidence type="ECO:0000256" key="5">
    <source>
        <dbReference type="ARBA" id="ARBA00023186"/>
    </source>
</evidence>
<dbReference type="InterPro" id="IPR000297">
    <property type="entry name" value="PPIase_PpiC"/>
</dbReference>
<dbReference type="EC" id="5.2.1.8" evidence="7"/>
<keyword evidence="2 7" id="KW-0677">Repeat</keyword>
<feature type="signal peptide" evidence="7">
    <location>
        <begin position="1"/>
        <end position="26"/>
    </location>
</feature>
<evidence type="ECO:0000259" key="8">
    <source>
        <dbReference type="PROSITE" id="PS50198"/>
    </source>
</evidence>
<dbReference type="GO" id="GO:0030288">
    <property type="term" value="C:outer membrane-bounded periplasmic space"/>
    <property type="evidence" value="ECO:0007669"/>
    <property type="project" value="InterPro"/>
</dbReference>
<keyword evidence="1 7" id="KW-0732">Signal</keyword>
<keyword evidence="4 7" id="KW-0697">Rotamase</keyword>
<dbReference type="PROSITE" id="PS50198">
    <property type="entry name" value="PPIC_PPIASE_2"/>
    <property type="match status" value="2"/>
</dbReference>
<dbReference type="AlphaFoldDB" id="A0A7Z1DS63"/>
<feature type="chain" id="PRO_5031665125" description="Chaperone SurA" evidence="7">
    <location>
        <begin position="27"/>
        <end position="447"/>
    </location>
</feature>
<keyword evidence="3 7" id="KW-0574">Periplasm</keyword>
<evidence type="ECO:0000256" key="4">
    <source>
        <dbReference type="ARBA" id="ARBA00023110"/>
    </source>
</evidence>
<dbReference type="GO" id="GO:0043165">
    <property type="term" value="P:Gram-negative-bacterium-type cell outer membrane assembly"/>
    <property type="evidence" value="ECO:0007669"/>
    <property type="project" value="InterPro"/>
</dbReference>
<protein>
    <recommendedName>
        <fullName evidence="7">Chaperone SurA</fullName>
    </recommendedName>
    <alternativeName>
        <fullName evidence="7">Peptidyl-prolyl cis-trans isomerase SurA</fullName>
        <shortName evidence="7">PPIase SurA</shortName>
        <ecNumber evidence="7">5.2.1.8</ecNumber>
    </alternativeName>
    <alternativeName>
        <fullName evidence="7">Rotamase SurA</fullName>
    </alternativeName>
</protein>
<comment type="subcellular location">
    <subcellularLocation>
        <location evidence="7">Periplasm</location>
    </subcellularLocation>
    <text evidence="7">Is capable of associating with the outer membrane.</text>
</comment>
<comment type="catalytic activity">
    <reaction evidence="7">
        <text>[protein]-peptidylproline (omega=180) = [protein]-peptidylproline (omega=0)</text>
        <dbReference type="Rhea" id="RHEA:16237"/>
        <dbReference type="Rhea" id="RHEA-COMP:10747"/>
        <dbReference type="Rhea" id="RHEA-COMP:10748"/>
        <dbReference type="ChEBI" id="CHEBI:83833"/>
        <dbReference type="ChEBI" id="CHEBI:83834"/>
        <dbReference type="EC" id="5.2.1.8"/>
    </reaction>
</comment>
<sequence length="447" mass="50074" precursor="true">MKATLRHGLTLLLTMAMMTMSLAVQAERKLLDRVVAIVDDDVILQTQLEARVNTIVGRLSAQGTGLPPRQMLEQRVLEQLIAESVQLQMADKMGMRISDNELNETLANIARSNGMTMAQFESQLAEEGVTYQQAREQIRNEMLTSRVQQRQVGNRVRITDNEVENYLQAQAGAGSDGAEYRLAYIFIQVDEPGNEASVRQARNLADNLRQQILDGRDFREVAVAESDASNALEGGDMGWRSESQLPSLVAPVVPGLEPGVPSAVLENNSGFHLVMVMDKRGGEQQQIIEQHKVRHILVRPSAAVTEAQAEQRIRDIYRQLQDGADFAELARELSDDPVSGSDGGNLDWVSPGQMVPEFEQAMLDADVGEIYGPVRSQFGWHILQVQERRKQDVTAEARESQARQAIYQRKFEQELQNWLREVRDEAFVEFKGEFADMNPQSEEADPS</sequence>
<dbReference type="InterPro" id="IPR015391">
    <property type="entry name" value="SurA_N"/>
</dbReference>
<evidence type="ECO:0000313" key="10">
    <source>
        <dbReference type="Proteomes" id="UP000216984"/>
    </source>
</evidence>
<dbReference type="GO" id="GO:0051082">
    <property type="term" value="F:unfolded protein binding"/>
    <property type="evidence" value="ECO:0007669"/>
    <property type="project" value="UniProtKB-UniRule"/>
</dbReference>
<dbReference type="InterPro" id="IPR050280">
    <property type="entry name" value="OMP_Chaperone_SurA"/>
</dbReference>
<proteinExistence type="inferred from homology"/>
<feature type="domain" description="PpiC" evidence="8">
    <location>
        <begin position="288"/>
        <end position="387"/>
    </location>
</feature>
<dbReference type="GO" id="GO:0050821">
    <property type="term" value="P:protein stabilization"/>
    <property type="evidence" value="ECO:0007669"/>
    <property type="project" value="InterPro"/>
</dbReference>
<dbReference type="PANTHER" id="PTHR47637">
    <property type="entry name" value="CHAPERONE SURA"/>
    <property type="match status" value="1"/>
</dbReference>
<dbReference type="Gene3D" id="3.10.50.40">
    <property type="match status" value="2"/>
</dbReference>
<comment type="caution">
    <text evidence="9">The sequence shown here is derived from an EMBL/GenBank/DDBJ whole genome shotgun (WGS) entry which is preliminary data.</text>
</comment>
<keyword evidence="6 7" id="KW-0413">Isomerase</keyword>
<dbReference type="Pfam" id="PF00639">
    <property type="entry name" value="Rotamase"/>
    <property type="match status" value="1"/>
</dbReference>
<reference evidence="9 10" key="1">
    <citation type="submission" date="2017-06" db="EMBL/GenBank/DDBJ databases">
        <title>Draft genome sequence of the halophilic bacterium Marinobacter vinifirmus FB1.</title>
        <authorList>
            <person name="Stepanov V.G."/>
            <person name="Roberts D.J."/>
            <person name="Fox G.E."/>
        </authorList>
    </citation>
    <scope>NUCLEOTIDE SEQUENCE [LARGE SCALE GENOMIC DNA]</scope>
    <source>
        <strain evidence="9 10">FB1</strain>
    </source>
</reference>
<dbReference type="GO" id="GO:0042277">
    <property type="term" value="F:peptide binding"/>
    <property type="evidence" value="ECO:0007669"/>
    <property type="project" value="InterPro"/>
</dbReference>
<dbReference type="SUPFAM" id="SSF54534">
    <property type="entry name" value="FKBP-like"/>
    <property type="match status" value="2"/>
</dbReference>
<dbReference type="EMBL" id="NEFY01000017">
    <property type="protein sequence ID" value="OZC35023.1"/>
    <property type="molecule type" value="Genomic_DNA"/>
</dbReference>
<evidence type="ECO:0000256" key="3">
    <source>
        <dbReference type="ARBA" id="ARBA00022764"/>
    </source>
</evidence>
<comment type="domain">
    <text evidence="7">The PPIase activity resides only in the second parvulin domain. The N-terminal region and the C-terminal tail are necessary and sufficient for the chaperone activity of SurA. The PPIase activity is dispensable for SurA to function as a chaperone. The N-terminal region and the C-terminal tail are also required for porin recognition.</text>
</comment>
<evidence type="ECO:0000256" key="7">
    <source>
        <dbReference type="HAMAP-Rule" id="MF_01183"/>
    </source>
</evidence>
<dbReference type="InterPro" id="IPR046357">
    <property type="entry name" value="PPIase_dom_sf"/>
</dbReference>
<dbReference type="Gene3D" id="1.10.4030.10">
    <property type="entry name" value="Porin chaperone SurA, peptide-binding domain"/>
    <property type="match status" value="1"/>
</dbReference>
<evidence type="ECO:0000313" key="9">
    <source>
        <dbReference type="EMBL" id="OZC35023.1"/>
    </source>
</evidence>
<dbReference type="GO" id="GO:0003755">
    <property type="term" value="F:peptidyl-prolyl cis-trans isomerase activity"/>
    <property type="evidence" value="ECO:0007669"/>
    <property type="project" value="UniProtKB-UniRule"/>
</dbReference>
<keyword evidence="5 7" id="KW-0143">Chaperone</keyword>
<dbReference type="SUPFAM" id="SSF109998">
    <property type="entry name" value="Triger factor/SurA peptide-binding domain-like"/>
    <property type="match status" value="1"/>
</dbReference>